<keyword evidence="4 5" id="KW-0378">Hydrolase</keyword>
<evidence type="ECO:0000256" key="3">
    <source>
        <dbReference type="ARBA" id="ARBA00023098"/>
    </source>
</evidence>
<keyword evidence="6" id="KW-0812">Transmembrane</keyword>
<organism evidence="8 9">
    <name type="scientific">Thlaspi arvense</name>
    <name type="common">Field penny-cress</name>
    <dbReference type="NCBI Taxonomy" id="13288"/>
    <lineage>
        <taxon>Eukaryota</taxon>
        <taxon>Viridiplantae</taxon>
        <taxon>Streptophyta</taxon>
        <taxon>Embryophyta</taxon>
        <taxon>Tracheophyta</taxon>
        <taxon>Spermatophyta</taxon>
        <taxon>Magnoliopsida</taxon>
        <taxon>eudicotyledons</taxon>
        <taxon>Gunneridae</taxon>
        <taxon>Pentapetalae</taxon>
        <taxon>rosids</taxon>
        <taxon>malvids</taxon>
        <taxon>Brassicales</taxon>
        <taxon>Brassicaceae</taxon>
        <taxon>Thlaspideae</taxon>
        <taxon>Thlaspi</taxon>
    </lineage>
</organism>
<dbReference type="Pfam" id="PF01734">
    <property type="entry name" value="Patatin"/>
    <property type="match status" value="1"/>
</dbReference>
<keyword evidence="6" id="KW-1133">Transmembrane helix</keyword>
<dbReference type="PROSITE" id="PS51635">
    <property type="entry name" value="PNPLA"/>
    <property type="match status" value="1"/>
</dbReference>
<evidence type="ECO:0000256" key="1">
    <source>
        <dbReference type="ARBA" id="ARBA00010240"/>
    </source>
</evidence>
<dbReference type="PANTHER" id="PTHR32176">
    <property type="entry name" value="XYLOSE ISOMERASE"/>
    <property type="match status" value="1"/>
</dbReference>
<evidence type="ECO:0000256" key="2">
    <source>
        <dbReference type="ARBA" id="ARBA00022963"/>
    </source>
</evidence>
<keyword evidence="3 4" id="KW-0443">Lipid metabolism</keyword>
<dbReference type="InterPro" id="IPR002641">
    <property type="entry name" value="PNPLA_dom"/>
</dbReference>
<evidence type="ECO:0000313" key="8">
    <source>
        <dbReference type="EMBL" id="CAH2051039.1"/>
    </source>
</evidence>
<dbReference type="Proteomes" id="UP000836841">
    <property type="component" value="Unassembled WGS sequence"/>
</dbReference>
<keyword evidence="2 4" id="KW-0442">Lipid degradation</keyword>
<evidence type="ECO:0000256" key="6">
    <source>
        <dbReference type="SAM" id="Phobius"/>
    </source>
</evidence>
<accession>A0AAU9RWG1</accession>
<dbReference type="Gene3D" id="3.40.1090.10">
    <property type="entry name" value="Cytosolic phospholipase A2 catalytic domain"/>
    <property type="match status" value="1"/>
</dbReference>
<keyword evidence="9" id="KW-1185">Reference proteome</keyword>
<proteinExistence type="inferred from homology"/>
<evidence type="ECO:0000259" key="7">
    <source>
        <dbReference type="PROSITE" id="PS51635"/>
    </source>
</evidence>
<evidence type="ECO:0000256" key="4">
    <source>
        <dbReference type="PROSITE-ProRule" id="PRU01161"/>
    </source>
</evidence>
<protein>
    <recommendedName>
        <fullName evidence="5">Patatin</fullName>
        <ecNumber evidence="5">3.1.1.-</ecNumber>
    </recommendedName>
</protein>
<comment type="similarity">
    <text evidence="1 5">Belongs to the patatin family.</text>
</comment>
<dbReference type="GO" id="GO:0016042">
    <property type="term" value="P:lipid catabolic process"/>
    <property type="evidence" value="ECO:0007669"/>
    <property type="project" value="UniProtKB-UniRule"/>
</dbReference>
<reference evidence="8 9" key="1">
    <citation type="submission" date="2022-03" db="EMBL/GenBank/DDBJ databases">
        <authorList>
            <person name="Nunn A."/>
            <person name="Chopra R."/>
            <person name="Nunn A."/>
            <person name="Contreras Garrido A."/>
        </authorList>
    </citation>
    <scope>NUCLEOTIDE SEQUENCE [LARGE SCALE GENOMIC DNA]</scope>
</reference>
<dbReference type="SUPFAM" id="SSF52151">
    <property type="entry name" value="FabD/lysophospholipase-like"/>
    <property type="match status" value="1"/>
</dbReference>
<feature type="short sequence motif" description="DGA/G" evidence="4">
    <location>
        <begin position="244"/>
        <end position="246"/>
    </location>
</feature>
<dbReference type="PANTHER" id="PTHR32176:SF33">
    <property type="entry name" value="PATATIN"/>
    <property type="match status" value="1"/>
</dbReference>
<keyword evidence="6" id="KW-0472">Membrane</keyword>
<dbReference type="InterPro" id="IPR016035">
    <property type="entry name" value="Acyl_Trfase/lysoPLipase"/>
</dbReference>
<evidence type="ECO:0000313" key="9">
    <source>
        <dbReference type="Proteomes" id="UP000836841"/>
    </source>
</evidence>
<dbReference type="GO" id="GO:0047372">
    <property type="term" value="F:monoacylglycerol lipase activity"/>
    <property type="evidence" value="ECO:0007669"/>
    <property type="project" value="TreeGrafter"/>
</dbReference>
<feature type="short sequence motif" description="GXSXG" evidence="4">
    <location>
        <begin position="92"/>
        <end position="96"/>
    </location>
</feature>
<dbReference type="GO" id="GO:0004620">
    <property type="term" value="F:phospholipase activity"/>
    <property type="evidence" value="ECO:0007669"/>
    <property type="project" value="TreeGrafter"/>
</dbReference>
<comment type="function">
    <text evidence="5">Lipolytic acyl hydrolase (LAH).</text>
</comment>
<name>A0AAU9RWG1_THLAR</name>
<evidence type="ECO:0000256" key="5">
    <source>
        <dbReference type="RuleBase" id="RU361262"/>
    </source>
</evidence>
<gene>
    <name evidence="8" type="ORF">TAV2_LOCUS8710</name>
</gene>
<feature type="short sequence motif" description="GXGXXG" evidence="4">
    <location>
        <begin position="55"/>
        <end position="60"/>
    </location>
</feature>
<dbReference type="AlphaFoldDB" id="A0AAU9RWG1"/>
<dbReference type="EMBL" id="CAJVSB020000463">
    <property type="protein sequence ID" value="CAH2051039.1"/>
    <property type="molecule type" value="Genomic_DNA"/>
</dbReference>
<feature type="transmembrane region" description="Helical" evidence="6">
    <location>
        <begin position="6"/>
        <end position="28"/>
    </location>
</feature>
<comment type="domain">
    <text evidence="5">The nitrogen atoms of the two glycine residues in the GGXR motif define the oxyanion hole, and stabilize the oxyanion that forms during the nucleophilic attack by the catalytic serine during substrate cleavage.</text>
</comment>
<sequence length="401" mass="44159">MWITPFVYILFSNIETMAAFLLLLFVLANHLTAGFSRQLPVAADDNLVTILSIDGGGIKGIIPAVILKYLETALQKKDPTARIADYFDVVAGTSTGGLMTAMLTTPDPNNSNRPLFTAEEIIKLYKQEGPHIFDQTNSTWFISVLASSEWNSLTPGPKYDGKYLHKIICETLNQTRLNQALTNVVIPTFDIKLLQPTIFSSFKLEVHPSLDALLSDISIGTSATPTYFPPIYFKNKETEFNLIDGGVAAANPALVAVNEVTQAMKANSRAKFLLLSLGTGMSKTTEEYNATIAAKWPASCWALGPFIEVSLHAAADMTSYYLASFFQGLQAEENYLRIEEYDLDPSADSLDNATKVNLDYLEEVGQKLLNETVQKLDVTTFVPEKIPELGTNAEALDRVYL</sequence>
<feature type="domain" description="PNPLA" evidence="7">
    <location>
        <begin position="51"/>
        <end position="257"/>
    </location>
</feature>
<feature type="active site" description="Nucleophile" evidence="4">
    <location>
        <position position="94"/>
    </location>
</feature>
<comment type="caution">
    <text evidence="8">The sequence shown here is derived from an EMBL/GenBank/DDBJ whole genome shotgun (WGS) entry which is preliminary data.</text>
</comment>
<feature type="active site" description="Proton acceptor" evidence="4">
    <location>
        <position position="244"/>
    </location>
</feature>
<dbReference type="EC" id="3.1.1.-" evidence="5"/>